<keyword evidence="3" id="KW-1185">Reference proteome</keyword>
<dbReference type="EMBL" id="CP061169">
    <property type="protein sequence ID" value="QPZ37986.1"/>
    <property type="molecule type" value="Genomic_DNA"/>
</dbReference>
<evidence type="ECO:0000313" key="2">
    <source>
        <dbReference type="EMBL" id="QPZ37986.1"/>
    </source>
</evidence>
<gene>
    <name evidence="2" type="ORF">HCR76_14435</name>
</gene>
<proteinExistence type="predicted"/>
<reference evidence="2 3" key="1">
    <citation type="submission" date="2020-12" db="EMBL/GenBank/DDBJ databases">
        <title>Microbacterium sp. HY060.</title>
        <authorList>
            <person name="Zhou J."/>
        </authorList>
    </citation>
    <scope>NUCLEOTIDE SEQUENCE [LARGE SCALE GENOMIC DNA]</scope>
    <source>
        <strain evidence="2 3">HY60</strain>
    </source>
</reference>
<evidence type="ECO:0000256" key="1">
    <source>
        <dbReference type="SAM" id="Phobius"/>
    </source>
</evidence>
<feature type="transmembrane region" description="Helical" evidence="1">
    <location>
        <begin position="21"/>
        <end position="43"/>
    </location>
</feature>
<name>A0ABX6YGV4_9MICO</name>
<keyword evidence="1" id="KW-0812">Transmembrane</keyword>
<dbReference type="RefSeq" id="WP_166987786.1">
    <property type="nucleotide sequence ID" value="NZ_CP061169.1"/>
</dbReference>
<keyword evidence="1" id="KW-0472">Membrane</keyword>
<sequence>MNSQGSSGDDAEGARSPNARLLFWLKVPYVADVALVIIGTGLLLADNSIGWWVLVFAAVRAIIGTVALFWLYPRLQARRRD</sequence>
<protein>
    <submittedName>
        <fullName evidence="2">Uncharacterized protein</fullName>
    </submittedName>
</protein>
<feature type="transmembrane region" description="Helical" evidence="1">
    <location>
        <begin position="49"/>
        <end position="72"/>
    </location>
</feature>
<keyword evidence="1" id="KW-1133">Transmembrane helix</keyword>
<dbReference type="Proteomes" id="UP000662814">
    <property type="component" value="Chromosome"/>
</dbReference>
<organism evidence="2 3">
    <name type="scientific">Paramicrobacterium chengjingii</name>
    <dbReference type="NCBI Taxonomy" id="2769067"/>
    <lineage>
        <taxon>Bacteria</taxon>
        <taxon>Bacillati</taxon>
        <taxon>Actinomycetota</taxon>
        <taxon>Actinomycetes</taxon>
        <taxon>Micrococcales</taxon>
        <taxon>Microbacteriaceae</taxon>
        <taxon>Paramicrobacterium</taxon>
    </lineage>
</organism>
<evidence type="ECO:0000313" key="3">
    <source>
        <dbReference type="Proteomes" id="UP000662814"/>
    </source>
</evidence>
<accession>A0ABX6YGV4</accession>